<feature type="non-terminal residue" evidence="12">
    <location>
        <position position="243"/>
    </location>
</feature>
<sequence>MSKIYNFSAGPSVLDQSVLDATAQASIEFKSLGMSLMEMSHRSKHVMDMVVETESMVRELLEVPDGYDVLFLQGGASLQFAMIPMNLLGKRQTADYTDTGKWSAKAIKEAQPFGNVNVVCSSKGDVYNHIPKELNQSENAIYLHVTSNNTIYGTQWHEFPNPINPNGYLVADMSSDIFSRSIDISKFGLIYAGAQKNMGPAGVTLVIVRDDILGKVERKIPSMMTYQIHIDNKSMFNTPPVMS</sequence>
<keyword evidence="5" id="KW-0032">Aminotransferase</keyword>
<accession>A0A382I4H2</accession>
<dbReference type="InterPro" id="IPR020578">
    <property type="entry name" value="Aminotrans_V_PyrdxlP_BS"/>
</dbReference>
<evidence type="ECO:0000313" key="12">
    <source>
        <dbReference type="EMBL" id="SVB94584.1"/>
    </source>
</evidence>
<dbReference type="GO" id="GO:0006564">
    <property type="term" value="P:L-serine biosynthetic process"/>
    <property type="evidence" value="ECO:0007669"/>
    <property type="project" value="UniProtKB-KW"/>
</dbReference>
<comment type="similarity">
    <text evidence="3">Belongs to the class-V pyridoxal-phosphate-dependent aminotransferase family. SerC subfamily.</text>
</comment>
<evidence type="ECO:0000256" key="4">
    <source>
        <dbReference type="ARBA" id="ARBA00013030"/>
    </source>
</evidence>
<dbReference type="AlphaFoldDB" id="A0A382I4H2"/>
<dbReference type="PANTHER" id="PTHR43247">
    <property type="entry name" value="PHOSPHOSERINE AMINOTRANSFERASE"/>
    <property type="match status" value="1"/>
</dbReference>
<dbReference type="InterPro" id="IPR015424">
    <property type="entry name" value="PyrdxlP-dep_Trfase"/>
</dbReference>
<dbReference type="EMBL" id="UINC01065185">
    <property type="protein sequence ID" value="SVB94584.1"/>
    <property type="molecule type" value="Genomic_DNA"/>
</dbReference>
<dbReference type="EC" id="2.6.1.52" evidence="4"/>
<keyword evidence="6" id="KW-0028">Amino-acid biosynthesis</keyword>
<dbReference type="InterPro" id="IPR015421">
    <property type="entry name" value="PyrdxlP-dep_Trfase_major"/>
</dbReference>
<dbReference type="NCBIfam" id="NF003764">
    <property type="entry name" value="PRK05355.1"/>
    <property type="match status" value="1"/>
</dbReference>
<evidence type="ECO:0000256" key="8">
    <source>
        <dbReference type="ARBA" id="ARBA00022898"/>
    </source>
</evidence>
<gene>
    <name evidence="12" type="ORF">METZ01_LOCUS247438</name>
</gene>
<evidence type="ECO:0000256" key="2">
    <source>
        <dbReference type="ARBA" id="ARBA00005099"/>
    </source>
</evidence>
<protein>
    <recommendedName>
        <fullName evidence="4">phosphoserine transaminase</fullName>
        <ecNumber evidence="4">2.6.1.52</ecNumber>
    </recommendedName>
</protein>
<dbReference type="SUPFAM" id="SSF53383">
    <property type="entry name" value="PLP-dependent transferases"/>
    <property type="match status" value="1"/>
</dbReference>
<organism evidence="12">
    <name type="scientific">marine metagenome</name>
    <dbReference type="NCBI Taxonomy" id="408172"/>
    <lineage>
        <taxon>unclassified sequences</taxon>
        <taxon>metagenomes</taxon>
        <taxon>ecological metagenomes</taxon>
    </lineage>
</organism>
<evidence type="ECO:0000256" key="10">
    <source>
        <dbReference type="ARBA" id="ARBA00049007"/>
    </source>
</evidence>
<dbReference type="InterPro" id="IPR000192">
    <property type="entry name" value="Aminotrans_V_dom"/>
</dbReference>
<comment type="cofactor">
    <cofactor evidence="1">
        <name>pyridoxal 5'-phosphate</name>
        <dbReference type="ChEBI" id="CHEBI:597326"/>
    </cofactor>
</comment>
<proteinExistence type="inferred from homology"/>
<name>A0A382I4H2_9ZZZZ</name>
<evidence type="ECO:0000256" key="5">
    <source>
        <dbReference type="ARBA" id="ARBA00022576"/>
    </source>
</evidence>
<evidence type="ECO:0000256" key="1">
    <source>
        <dbReference type="ARBA" id="ARBA00001933"/>
    </source>
</evidence>
<dbReference type="GO" id="GO:0030170">
    <property type="term" value="F:pyridoxal phosphate binding"/>
    <property type="evidence" value="ECO:0007669"/>
    <property type="project" value="TreeGrafter"/>
</dbReference>
<keyword evidence="9" id="KW-0718">Serine biosynthesis</keyword>
<keyword evidence="7" id="KW-0808">Transferase</keyword>
<dbReference type="Pfam" id="PF00266">
    <property type="entry name" value="Aminotran_5"/>
    <property type="match status" value="1"/>
</dbReference>
<dbReference type="InterPro" id="IPR022278">
    <property type="entry name" value="Pser_aminoTfrase"/>
</dbReference>
<comment type="catalytic activity">
    <reaction evidence="10">
        <text>O-phospho-L-serine + 2-oxoglutarate = 3-phosphooxypyruvate + L-glutamate</text>
        <dbReference type="Rhea" id="RHEA:14329"/>
        <dbReference type="ChEBI" id="CHEBI:16810"/>
        <dbReference type="ChEBI" id="CHEBI:18110"/>
        <dbReference type="ChEBI" id="CHEBI:29985"/>
        <dbReference type="ChEBI" id="CHEBI:57524"/>
        <dbReference type="EC" id="2.6.1.52"/>
    </reaction>
</comment>
<dbReference type="GO" id="GO:0004648">
    <property type="term" value="F:O-phospho-L-serine:2-oxoglutarate aminotransferase activity"/>
    <property type="evidence" value="ECO:0007669"/>
    <property type="project" value="UniProtKB-EC"/>
</dbReference>
<evidence type="ECO:0000256" key="9">
    <source>
        <dbReference type="ARBA" id="ARBA00023299"/>
    </source>
</evidence>
<comment type="pathway">
    <text evidence="2">Amino-acid biosynthesis; L-serine biosynthesis; L-serine from 3-phospho-D-glycerate: step 2/3.</text>
</comment>
<evidence type="ECO:0000256" key="7">
    <source>
        <dbReference type="ARBA" id="ARBA00022679"/>
    </source>
</evidence>
<dbReference type="PANTHER" id="PTHR43247:SF1">
    <property type="entry name" value="PHOSPHOSERINE AMINOTRANSFERASE"/>
    <property type="match status" value="1"/>
</dbReference>
<dbReference type="GO" id="GO:0005737">
    <property type="term" value="C:cytoplasm"/>
    <property type="evidence" value="ECO:0007669"/>
    <property type="project" value="TreeGrafter"/>
</dbReference>
<reference evidence="12" key="1">
    <citation type="submission" date="2018-05" db="EMBL/GenBank/DDBJ databases">
        <authorList>
            <person name="Lanie J.A."/>
            <person name="Ng W.-L."/>
            <person name="Kazmierczak K.M."/>
            <person name="Andrzejewski T.M."/>
            <person name="Davidsen T.M."/>
            <person name="Wayne K.J."/>
            <person name="Tettelin H."/>
            <person name="Glass J.I."/>
            <person name="Rusch D."/>
            <person name="Podicherti R."/>
            <person name="Tsui H.-C.T."/>
            <person name="Winkler M.E."/>
        </authorList>
    </citation>
    <scope>NUCLEOTIDE SEQUENCE</scope>
</reference>
<dbReference type="Gene3D" id="3.40.640.10">
    <property type="entry name" value="Type I PLP-dependent aspartate aminotransferase-like (Major domain)"/>
    <property type="match status" value="1"/>
</dbReference>
<dbReference type="FunFam" id="3.40.640.10:FF:000010">
    <property type="entry name" value="Phosphoserine aminotransferase"/>
    <property type="match status" value="1"/>
</dbReference>
<evidence type="ECO:0000256" key="6">
    <source>
        <dbReference type="ARBA" id="ARBA00022605"/>
    </source>
</evidence>
<feature type="domain" description="Aminotransferase class V" evidence="11">
    <location>
        <begin position="4"/>
        <end position="241"/>
    </location>
</feature>
<evidence type="ECO:0000259" key="11">
    <source>
        <dbReference type="Pfam" id="PF00266"/>
    </source>
</evidence>
<dbReference type="PROSITE" id="PS00595">
    <property type="entry name" value="AA_TRANSFER_CLASS_5"/>
    <property type="match status" value="1"/>
</dbReference>
<keyword evidence="8" id="KW-0663">Pyridoxal phosphate</keyword>
<evidence type="ECO:0000256" key="3">
    <source>
        <dbReference type="ARBA" id="ARBA00006904"/>
    </source>
</evidence>